<comment type="caution">
    <text evidence="3">The sequence shown here is derived from an EMBL/GenBank/DDBJ whole genome shotgun (WGS) entry which is preliminary data.</text>
</comment>
<evidence type="ECO:0000313" key="4">
    <source>
        <dbReference type="Proteomes" id="UP001549097"/>
    </source>
</evidence>
<dbReference type="Gene3D" id="3.30.450.40">
    <property type="match status" value="1"/>
</dbReference>
<gene>
    <name evidence="3" type="ORF">ABID52_000615</name>
</gene>
<keyword evidence="4" id="KW-1185">Reference proteome</keyword>
<sequence>MYKINKKWIKWSELFVISIILFIIEFYVFSFAELSGSPYVIIVLLIGIRYGILYGLVITGVILTLHIMNVWSSNEDVYSFIFFGNFSISAIIYLLTAYISGIYSTRYRERYEDKESEREELQVQLEQAVTTLYTVNETNDVLEKKILASEMTMINVYKMLQALDQDHIEMFINEVAKTLETYYGAKTLGIYHVDQSLRALRIKVRKGSGKLLPQTIFIDSAPMFYERLIQDESITVRRITDEENAPLLAAPIKINNQIRQIIVIQELDLARLSNEGLSMLHMLIEIISEQLTKTWHKSEKQEQQQYYQHTKVFKPSSFKERIKIEKARLVEFHVPYCYVYFKTDPLNLPVLQRLETILRKYLREVDLISYNPRSSHLIILLPGTSKENVKVIEDRLKEVVLGVLN</sequence>
<keyword evidence="2" id="KW-0812">Transmembrane</keyword>
<dbReference type="RefSeq" id="WP_198768373.1">
    <property type="nucleotide sequence ID" value="NZ_JAEACF010000001.1"/>
</dbReference>
<organism evidence="3 4">
    <name type="scientific">Fictibacillus halophilus</name>
    <dbReference type="NCBI Taxonomy" id="1610490"/>
    <lineage>
        <taxon>Bacteria</taxon>
        <taxon>Bacillati</taxon>
        <taxon>Bacillota</taxon>
        <taxon>Bacilli</taxon>
        <taxon>Bacillales</taxon>
        <taxon>Fictibacillaceae</taxon>
        <taxon>Fictibacillus</taxon>
    </lineage>
</organism>
<reference evidence="3 4" key="1">
    <citation type="submission" date="2024-06" db="EMBL/GenBank/DDBJ databases">
        <title>Genomic Encyclopedia of Type Strains, Phase IV (KMG-IV): sequencing the most valuable type-strain genomes for metagenomic binning, comparative biology and taxonomic classification.</title>
        <authorList>
            <person name="Goeker M."/>
        </authorList>
    </citation>
    <scope>NUCLEOTIDE SEQUENCE [LARGE SCALE GENOMIC DNA]</scope>
    <source>
        <strain evidence="3 4">DSM 100124</strain>
    </source>
</reference>
<name>A0ABV2LEL1_9BACL</name>
<feature type="transmembrane region" description="Helical" evidence="2">
    <location>
        <begin position="38"/>
        <end position="65"/>
    </location>
</feature>
<proteinExistence type="predicted"/>
<dbReference type="Proteomes" id="UP001549097">
    <property type="component" value="Unassembled WGS sequence"/>
</dbReference>
<evidence type="ECO:0000256" key="1">
    <source>
        <dbReference type="SAM" id="Coils"/>
    </source>
</evidence>
<evidence type="ECO:0000256" key="2">
    <source>
        <dbReference type="SAM" id="Phobius"/>
    </source>
</evidence>
<evidence type="ECO:0000313" key="3">
    <source>
        <dbReference type="EMBL" id="MET3727034.1"/>
    </source>
</evidence>
<protein>
    <recommendedName>
        <fullName evidence="5">GAF domain-containing protein</fullName>
    </recommendedName>
</protein>
<feature type="transmembrane region" description="Helical" evidence="2">
    <location>
        <begin position="77"/>
        <end position="99"/>
    </location>
</feature>
<feature type="transmembrane region" description="Helical" evidence="2">
    <location>
        <begin position="12"/>
        <end position="32"/>
    </location>
</feature>
<feature type="coiled-coil region" evidence="1">
    <location>
        <begin position="104"/>
        <end position="131"/>
    </location>
</feature>
<keyword evidence="2" id="KW-0472">Membrane</keyword>
<accession>A0ABV2LEL1</accession>
<dbReference type="InterPro" id="IPR029016">
    <property type="entry name" value="GAF-like_dom_sf"/>
</dbReference>
<keyword evidence="1" id="KW-0175">Coiled coil</keyword>
<keyword evidence="2" id="KW-1133">Transmembrane helix</keyword>
<evidence type="ECO:0008006" key="5">
    <source>
        <dbReference type="Google" id="ProtNLM"/>
    </source>
</evidence>
<dbReference type="EMBL" id="JBEPMP010000001">
    <property type="protein sequence ID" value="MET3727034.1"/>
    <property type="molecule type" value="Genomic_DNA"/>
</dbReference>